<feature type="domain" description="Immunity protein 30" evidence="1">
    <location>
        <begin position="17"/>
        <end position="115"/>
    </location>
</feature>
<name>A0A428K8J4_9BACT</name>
<dbReference type="OrthoDB" id="7009327at2"/>
<dbReference type="Pfam" id="PF15565">
    <property type="entry name" value="Imm30"/>
    <property type="match status" value="1"/>
</dbReference>
<dbReference type="EMBL" id="RWIU01000004">
    <property type="protein sequence ID" value="RSK42806.1"/>
    <property type="molecule type" value="Genomic_DNA"/>
</dbReference>
<dbReference type="AlphaFoldDB" id="A0A428K8J4"/>
<evidence type="ECO:0000313" key="2">
    <source>
        <dbReference type="EMBL" id="RSK42806.1"/>
    </source>
</evidence>
<protein>
    <recommendedName>
        <fullName evidence="1">Immunity protein 30 domain-containing protein</fullName>
    </recommendedName>
</protein>
<dbReference type="InterPro" id="IPR029084">
    <property type="entry name" value="Imm30"/>
</dbReference>
<dbReference type="Proteomes" id="UP000270291">
    <property type="component" value="Unassembled WGS sequence"/>
</dbReference>
<proteinExistence type="predicted"/>
<reference evidence="2 3" key="1">
    <citation type="submission" date="2018-12" db="EMBL/GenBank/DDBJ databases">
        <authorList>
            <person name="Feng G."/>
            <person name="Zhu H."/>
        </authorList>
    </citation>
    <scope>NUCLEOTIDE SEQUENCE [LARGE SCALE GENOMIC DNA]</scope>
    <source>
        <strain evidence="2 3">LMG 26000</strain>
    </source>
</reference>
<evidence type="ECO:0000313" key="3">
    <source>
        <dbReference type="Proteomes" id="UP000270291"/>
    </source>
</evidence>
<keyword evidence="3" id="KW-1185">Reference proteome</keyword>
<comment type="caution">
    <text evidence="2">The sequence shown here is derived from an EMBL/GenBank/DDBJ whole genome shotgun (WGS) entry which is preliminary data.</text>
</comment>
<gene>
    <name evidence="2" type="ORF">EI293_13485</name>
</gene>
<organism evidence="2 3">
    <name type="scientific">Hymenobacter perfusus</name>
    <dbReference type="NCBI Taxonomy" id="1236770"/>
    <lineage>
        <taxon>Bacteria</taxon>
        <taxon>Pseudomonadati</taxon>
        <taxon>Bacteroidota</taxon>
        <taxon>Cytophagia</taxon>
        <taxon>Cytophagales</taxon>
        <taxon>Hymenobacteraceae</taxon>
        <taxon>Hymenobacter</taxon>
    </lineage>
</organism>
<evidence type="ECO:0000259" key="1">
    <source>
        <dbReference type="Pfam" id="PF15565"/>
    </source>
</evidence>
<accession>A0A428K8J4</accession>
<sequence length="156" mass="17793">MCETVNINAEVLRLRQSRLMQEDGQYLVFDEAIARILSARNVEHIPLLCQGFDDATEHYEVMFGLIHAVEGYHKIASPEVATGYFIKSISVMVPHASEWAKQMLRRFLNKADDRQILRKSLAAAETNDWTMAVKLLQKIASEDAERFNQAVVEVLD</sequence>
<dbReference type="RefSeq" id="WP_125438692.1">
    <property type="nucleotide sequence ID" value="NZ_RWIU01000004.1"/>
</dbReference>